<dbReference type="InterPro" id="IPR057366">
    <property type="entry name" value="TRPM-like"/>
</dbReference>
<evidence type="ECO:0000256" key="1">
    <source>
        <dbReference type="ARBA" id="ARBA00004141"/>
    </source>
</evidence>
<feature type="compositionally biased region" description="Basic and acidic residues" evidence="8">
    <location>
        <begin position="440"/>
        <end position="462"/>
    </location>
</feature>
<evidence type="ECO:0000256" key="9">
    <source>
        <dbReference type="SAM" id="Phobius"/>
    </source>
</evidence>
<feature type="transmembrane region" description="Helical" evidence="9">
    <location>
        <begin position="956"/>
        <end position="982"/>
    </location>
</feature>
<evidence type="ECO:0000313" key="13">
    <source>
        <dbReference type="Proteomes" id="UP000663868"/>
    </source>
</evidence>
<evidence type="ECO:0000256" key="6">
    <source>
        <dbReference type="ARBA" id="ARBA00023136"/>
    </source>
</evidence>
<feature type="transmembrane region" description="Helical" evidence="9">
    <location>
        <begin position="1107"/>
        <end position="1128"/>
    </location>
</feature>
<name>A0A819HI33_9BILA</name>
<proteinExistence type="predicted"/>
<dbReference type="Pfam" id="PF18139">
    <property type="entry name" value="LSDAT_euk"/>
    <property type="match status" value="1"/>
</dbReference>
<reference evidence="12" key="1">
    <citation type="submission" date="2021-02" db="EMBL/GenBank/DDBJ databases">
        <authorList>
            <person name="Nowell W R."/>
        </authorList>
    </citation>
    <scope>NUCLEOTIDE SEQUENCE</scope>
</reference>
<feature type="domain" description="TRPM SLOG" evidence="10">
    <location>
        <begin position="95"/>
        <end position="376"/>
    </location>
</feature>
<evidence type="ECO:0000256" key="5">
    <source>
        <dbReference type="ARBA" id="ARBA00023065"/>
    </source>
</evidence>
<comment type="caution">
    <text evidence="12">The sequence shown here is derived from an EMBL/GenBank/DDBJ whole genome shotgun (WGS) entry which is preliminary data.</text>
</comment>
<evidence type="ECO:0000259" key="10">
    <source>
        <dbReference type="Pfam" id="PF18139"/>
    </source>
</evidence>
<keyword evidence="7" id="KW-0407">Ion channel</keyword>
<feature type="transmembrane region" description="Helical" evidence="9">
    <location>
        <begin position="1033"/>
        <end position="1053"/>
    </location>
</feature>
<feature type="domain" description="TRPM-like" evidence="11">
    <location>
        <begin position="523"/>
        <end position="789"/>
    </location>
</feature>
<dbReference type="InterPro" id="IPR041491">
    <property type="entry name" value="TRPM_SLOG"/>
</dbReference>
<accession>A0A819HI33</accession>
<keyword evidence="4 9" id="KW-1133">Transmembrane helix</keyword>
<evidence type="ECO:0000259" key="11">
    <source>
        <dbReference type="Pfam" id="PF25508"/>
    </source>
</evidence>
<dbReference type="PANTHER" id="PTHR13800">
    <property type="entry name" value="TRANSIENT RECEPTOR POTENTIAL CATION CHANNEL, SUBFAMILY M, MEMBER 6"/>
    <property type="match status" value="1"/>
</dbReference>
<protein>
    <submittedName>
        <fullName evidence="12">Uncharacterized protein</fullName>
    </submittedName>
</protein>
<gene>
    <name evidence="12" type="ORF">KXQ929_LOCUS22796</name>
</gene>
<feature type="transmembrane region" description="Helical" evidence="9">
    <location>
        <begin position="819"/>
        <end position="839"/>
    </location>
</feature>
<dbReference type="Pfam" id="PF25508">
    <property type="entry name" value="TRPM2"/>
    <property type="match status" value="1"/>
</dbReference>
<organism evidence="12 13">
    <name type="scientific">Adineta steineri</name>
    <dbReference type="NCBI Taxonomy" id="433720"/>
    <lineage>
        <taxon>Eukaryota</taxon>
        <taxon>Metazoa</taxon>
        <taxon>Spiralia</taxon>
        <taxon>Gnathifera</taxon>
        <taxon>Rotifera</taxon>
        <taxon>Eurotatoria</taxon>
        <taxon>Bdelloidea</taxon>
        <taxon>Adinetida</taxon>
        <taxon>Adinetidae</taxon>
        <taxon>Adineta</taxon>
    </lineage>
</organism>
<feature type="compositionally biased region" description="Polar residues" evidence="8">
    <location>
        <begin position="658"/>
        <end position="668"/>
    </location>
</feature>
<evidence type="ECO:0000256" key="8">
    <source>
        <dbReference type="SAM" id="MobiDB-lite"/>
    </source>
</evidence>
<dbReference type="GO" id="GO:0099604">
    <property type="term" value="F:ligand-gated calcium channel activity"/>
    <property type="evidence" value="ECO:0007669"/>
    <property type="project" value="TreeGrafter"/>
</dbReference>
<dbReference type="InterPro" id="IPR050927">
    <property type="entry name" value="TRPM"/>
</dbReference>
<evidence type="ECO:0000256" key="3">
    <source>
        <dbReference type="ARBA" id="ARBA00022692"/>
    </source>
</evidence>
<feature type="compositionally biased region" description="Polar residues" evidence="8">
    <location>
        <begin position="1296"/>
        <end position="1319"/>
    </location>
</feature>
<evidence type="ECO:0000256" key="7">
    <source>
        <dbReference type="ARBA" id="ARBA00023303"/>
    </source>
</evidence>
<feature type="transmembrane region" description="Helical" evidence="9">
    <location>
        <begin position="885"/>
        <end position="905"/>
    </location>
</feature>
<feature type="region of interest" description="Disordered" evidence="8">
    <location>
        <begin position="419"/>
        <end position="462"/>
    </location>
</feature>
<comment type="subcellular location">
    <subcellularLocation>
        <location evidence="1">Membrane</location>
        <topology evidence="1">Multi-pass membrane protein</topology>
    </subcellularLocation>
</comment>
<sequence>MEPKESWEDLIFRANTAKKIVCRTCKIYNQQVQIDPDDENKKCCCGRLVRCHSFGGECLPLKIANSPQVFRHQHSTSVPVTIYGTLKSTGSIGCKYIRIDNQLPAEPIYELLVKDCGGTKPALILSIYGGAKYFTMTEKLEKEIIRGIIDAAATSNAWLLTTGINNGVSKLIGEGISHYHLLKANLNKIVCIGLTKWGTVNESTRFELKHTTKDYRSELCHRQISDDDDDDDTDETIEKNHTHCILFDDGKLGSYLDDGQRSALVECAMKDKDDKHQIALVGHAKKDKADEHKCYGVTIIVEGGKNTIEVLQNDIQANRPIVFIEDSGRLADVFASLINQTADVKTEEQFILSDEVVRKALAEYFSSLDKDEISEITAGIQMVLHKKYRHLLNVFRMDRDKSVAETIFKAIFTMKNKQNEINISNEPKNEEQNETSNSSKQKDEQKNQDEQEKQDQQKNQDQLYTKDEDILLDLASQWNYFDGALSILEKRQQITTINKEIKDIKKIKEIKETKEKYMTCYKKLFRDSLIKNHPGFVEYFLAAGFDPFKLLGIKHVEQERHTMLIELYKKTYKEINTNNRSYLKELFGKRTVTTIQTLDEKLNKFIGSFFGAIYSEEHNTYTKRIYIDLTNHVCSCCSSATKYRVPKNNQVYAEDSIDTQSQNQQNDTKYSDGKNKEDLLEKNKLLRDLFLWAVFMDMPEMAKILLIHQQSRICAALLASAIFKQYSKLSLTVNLTEKFQNQADDFGKYAADFINDCYKYNERSACELLLRQVPLFGNITCMQIAISTQSIQLVGTACFDQTLNQVWYNKLSMTNNQTLIRLSQFLSIITFGLLAPWLIPYREKETNMQDTSLSTKGINYYTDEKKTKKYWTCFQYFHGSPFIRMCYHFISYIWFLLVFSYMMLYHLDSPNTLKIPHWTEIYVIITVSTMFCEEIRKLTHEYKYRMVEQWGSTGSTILTVLTNMFFIAPYLLFYLGLIFRYSGYDDKIFTAGRIIWAFDLELWYLGSLKFVVALKSVGPKLFMLKNMLRDLAAFFYMIFIAIAAYGVVSRALILYQQIPFTASDIFRTIFYEPYWFIYGDVSDKDLLDQIISDDKQSLAAEATATHILLALHMLFINILILNLLIAVFTDTIDKVKENTEFYWRCQRYSFIREYFEQPPCAYPPLVIFSHIILFIRYIYSNSCCKGTKVNDHTSQSITLRNFKMIAATDTTSERWDAFENAATHNCARSNVEKATKNVHLLSDDDHLHNTTSMNESEMMKVILDQQQKMNEVTKSLQSMMNTIAQVKMNDHKEPSTHPTSISVGDNNVPTSTQPTENSY</sequence>
<feature type="region of interest" description="Disordered" evidence="8">
    <location>
        <begin position="1290"/>
        <end position="1319"/>
    </location>
</feature>
<evidence type="ECO:0000256" key="2">
    <source>
        <dbReference type="ARBA" id="ARBA00022448"/>
    </source>
</evidence>
<feature type="transmembrane region" description="Helical" evidence="9">
    <location>
        <begin position="994"/>
        <end position="1012"/>
    </location>
</feature>
<dbReference type="PANTHER" id="PTHR13800:SF12">
    <property type="entry name" value="TRANSIENT RECEPTOR POTENTIAL CATION CHANNEL SUBFAMILY M MEMBER-LIKE 2"/>
    <property type="match status" value="1"/>
</dbReference>
<keyword evidence="6 9" id="KW-0472">Membrane</keyword>
<dbReference type="Proteomes" id="UP000663868">
    <property type="component" value="Unassembled WGS sequence"/>
</dbReference>
<keyword evidence="3 9" id="KW-0812">Transmembrane</keyword>
<dbReference type="EMBL" id="CAJOBB010001766">
    <property type="protein sequence ID" value="CAF3900664.1"/>
    <property type="molecule type" value="Genomic_DNA"/>
</dbReference>
<dbReference type="GO" id="GO:0005886">
    <property type="term" value="C:plasma membrane"/>
    <property type="evidence" value="ECO:0007669"/>
    <property type="project" value="TreeGrafter"/>
</dbReference>
<evidence type="ECO:0000313" key="12">
    <source>
        <dbReference type="EMBL" id="CAF3900664.1"/>
    </source>
</evidence>
<evidence type="ECO:0000256" key="4">
    <source>
        <dbReference type="ARBA" id="ARBA00022989"/>
    </source>
</evidence>
<keyword evidence="2" id="KW-0813">Transport</keyword>
<keyword evidence="5" id="KW-0406">Ion transport</keyword>
<feature type="transmembrane region" description="Helical" evidence="9">
    <location>
        <begin position="1160"/>
        <end position="1179"/>
    </location>
</feature>
<feature type="region of interest" description="Disordered" evidence="8">
    <location>
        <begin position="654"/>
        <end position="674"/>
    </location>
</feature>